<name>A0A3B0CNN9_9BACL</name>
<dbReference type="AlphaFoldDB" id="A0A3B0CNN9"/>
<dbReference type="EMBL" id="RBAH01000003">
    <property type="protein sequence ID" value="RKN85869.1"/>
    <property type="molecule type" value="Genomic_DNA"/>
</dbReference>
<dbReference type="Pfam" id="PF09393">
    <property type="entry name" value="DUF2001"/>
    <property type="match status" value="1"/>
</dbReference>
<evidence type="ECO:0000313" key="1">
    <source>
        <dbReference type="EMBL" id="RKN85869.1"/>
    </source>
</evidence>
<dbReference type="Proteomes" id="UP000282311">
    <property type="component" value="Unassembled WGS sequence"/>
</dbReference>
<comment type="caution">
    <text evidence="1">The sequence shown here is derived from an EMBL/GenBank/DDBJ whole genome shotgun (WGS) entry which is preliminary data.</text>
</comment>
<sequence length="152" mass="16885">MAILNARDTISGQDGTAFATINGENIEMFYVKKLEAKIEKDKTEIKTLGRRGTQHKTTGWKGTGTMTIFYVTSRFRKMMIDYVDKGEDTYFSIKVTNDDSASGAGRQVVILKDVNLDSVIMAALDTDSTALEEEVAFTFDGIELNTIFTELS</sequence>
<keyword evidence="2" id="KW-1185">Reference proteome</keyword>
<dbReference type="InterPro" id="IPR018989">
    <property type="entry name" value="DUF2001"/>
</dbReference>
<dbReference type="Gene3D" id="2.30.110.40">
    <property type="entry name" value="Phage tail tube protein"/>
    <property type="match status" value="1"/>
</dbReference>
<dbReference type="OrthoDB" id="1697482at2"/>
<evidence type="ECO:0000313" key="2">
    <source>
        <dbReference type="Proteomes" id="UP000282311"/>
    </source>
</evidence>
<dbReference type="InterPro" id="IPR038628">
    <property type="entry name" value="XkdM-like_sf"/>
</dbReference>
<dbReference type="RefSeq" id="WP_120746237.1">
    <property type="nucleotide sequence ID" value="NZ_RBAH01000003.1"/>
</dbReference>
<protein>
    <submittedName>
        <fullName evidence="1">Phage portal protein</fullName>
    </submittedName>
</protein>
<organism evidence="1 2">
    <name type="scientific">Paenibacillus ginsengarvi</name>
    <dbReference type="NCBI Taxonomy" id="400777"/>
    <lineage>
        <taxon>Bacteria</taxon>
        <taxon>Bacillati</taxon>
        <taxon>Bacillota</taxon>
        <taxon>Bacilli</taxon>
        <taxon>Bacillales</taxon>
        <taxon>Paenibacillaceae</taxon>
        <taxon>Paenibacillus</taxon>
    </lineage>
</organism>
<reference evidence="1 2" key="1">
    <citation type="journal article" date="2007" name="Int. J. Syst. Evol. Microbiol.">
        <title>Paenibacillus ginsengarvi sp. nov., isolated from soil from ginseng cultivation.</title>
        <authorList>
            <person name="Yoon M.H."/>
            <person name="Ten L.N."/>
            <person name="Im W.T."/>
        </authorList>
    </citation>
    <scope>NUCLEOTIDE SEQUENCE [LARGE SCALE GENOMIC DNA]</scope>
    <source>
        <strain evidence="1 2">KCTC 13059</strain>
    </source>
</reference>
<accession>A0A3B0CNN9</accession>
<gene>
    <name evidence="1" type="ORF">D7M11_05915</name>
</gene>
<proteinExistence type="predicted"/>
<dbReference type="SUPFAM" id="SSF69279">
    <property type="entry name" value="Phage tail proteins"/>
    <property type="match status" value="1"/>
</dbReference>